<name>A0ABX7EGA6_9ACTN</name>
<keyword evidence="1" id="KW-0812">Transmembrane</keyword>
<feature type="transmembrane region" description="Helical" evidence="1">
    <location>
        <begin position="77"/>
        <end position="97"/>
    </location>
</feature>
<proteinExistence type="predicted"/>
<keyword evidence="3" id="KW-1185">Reference proteome</keyword>
<feature type="transmembrane region" description="Helical" evidence="1">
    <location>
        <begin position="9"/>
        <end position="32"/>
    </location>
</feature>
<feature type="transmembrane region" description="Helical" evidence="1">
    <location>
        <begin position="44"/>
        <end position="65"/>
    </location>
</feature>
<organism evidence="2 3">
    <name type="scientific">Streptomyces koyangensis</name>
    <dbReference type="NCBI Taxonomy" id="188770"/>
    <lineage>
        <taxon>Bacteria</taxon>
        <taxon>Bacillati</taxon>
        <taxon>Actinomycetota</taxon>
        <taxon>Actinomycetes</taxon>
        <taxon>Kitasatosporales</taxon>
        <taxon>Streptomycetaceae</taxon>
        <taxon>Streptomyces</taxon>
        <taxon>Streptomyces aurantiacus group</taxon>
    </lineage>
</organism>
<gene>
    <name evidence="2" type="ORF">G9U55_16210</name>
</gene>
<dbReference type="EMBL" id="CP049945">
    <property type="protein sequence ID" value="QRF03568.1"/>
    <property type="molecule type" value="Genomic_DNA"/>
</dbReference>
<sequence>MLTRMKRSYLIHAGFGLVPGGALILFAALTWIPGLVPPEWSPGVPLAALLLAFPVLVTAVARLLLARVSKATLWDAFRCLPGGVQLGLGGVLVAALTTTASTNAGPYGHLQGPEEDGHGRYLAFDTPVRETVEVSREVYLAVVGADLRMSLGIVATMLVAAGAAALLAGEVRRADRA</sequence>
<keyword evidence="1" id="KW-1133">Transmembrane helix</keyword>
<accession>A0ABX7EGA6</accession>
<feature type="transmembrane region" description="Helical" evidence="1">
    <location>
        <begin position="149"/>
        <end position="169"/>
    </location>
</feature>
<protein>
    <submittedName>
        <fullName evidence="2">Uncharacterized protein</fullName>
    </submittedName>
</protein>
<evidence type="ECO:0000313" key="3">
    <source>
        <dbReference type="Proteomes" id="UP000596311"/>
    </source>
</evidence>
<dbReference type="Proteomes" id="UP000596311">
    <property type="component" value="Chromosome"/>
</dbReference>
<evidence type="ECO:0000256" key="1">
    <source>
        <dbReference type="SAM" id="Phobius"/>
    </source>
</evidence>
<keyword evidence="1" id="KW-0472">Membrane</keyword>
<evidence type="ECO:0000313" key="2">
    <source>
        <dbReference type="EMBL" id="QRF03568.1"/>
    </source>
</evidence>
<reference evidence="2 3" key="1">
    <citation type="submission" date="2020-03" db="EMBL/GenBank/DDBJ databases">
        <title>Genome mining and metabolic profiling illuminate the polycyclic tetramate macrolactams from Streptomyces koyangensis SCSIO 5802.</title>
        <authorList>
            <person name="Ding W."/>
        </authorList>
    </citation>
    <scope>NUCLEOTIDE SEQUENCE [LARGE SCALE GENOMIC DNA]</scope>
    <source>
        <strain evidence="2 3">SCSIO 5802</strain>
    </source>
</reference>